<organism evidence="2 3">
    <name type="scientific">Scophthalmus maximus</name>
    <name type="common">Turbot</name>
    <name type="synonym">Psetta maxima</name>
    <dbReference type="NCBI Taxonomy" id="52904"/>
    <lineage>
        <taxon>Eukaryota</taxon>
        <taxon>Metazoa</taxon>
        <taxon>Chordata</taxon>
        <taxon>Craniata</taxon>
        <taxon>Vertebrata</taxon>
        <taxon>Euteleostomi</taxon>
        <taxon>Actinopterygii</taxon>
        <taxon>Neopterygii</taxon>
        <taxon>Teleostei</taxon>
        <taxon>Neoteleostei</taxon>
        <taxon>Acanthomorphata</taxon>
        <taxon>Carangaria</taxon>
        <taxon>Pleuronectiformes</taxon>
        <taxon>Pleuronectoidei</taxon>
        <taxon>Scophthalmidae</taxon>
        <taxon>Scophthalmus</taxon>
    </lineage>
</organism>
<protein>
    <submittedName>
        <fullName evidence="2">Uncharacterized protein</fullName>
    </submittedName>
</protein>
<gene>
    <name evidence="2" type="ORF">F2P81_002831</name>
</gene>
<feature type="compositionally biased region" description="Polar residues" evidence="1">
    <location>
        <begin position="50"/>
        <end position="59"/>
    </location>
</feature>
<reference evidence="2 3" key="1">
    <citation type="submission" date="2019-06" db="EMBL/GenBank/DDBJ databases">
        <title>Draft genomes of female and male turbot (Scophthalmus maximus).</title>
        <authorList>
            <person name="Xu H."/>
            <person name="Xu X.-W."/>
            <person name="Shao C."/>
            <person name="Chen S."/>
        </authorList>
    </citation>
    <scope>NUCLEOTIDE SEQUENCE [LARGE SCALE GENOMIC DNA]</scope>
    <source>
        <strain evidence="2">Ysfricsl-2016a</strain>
        <tissue evidence="2">Blood</tissue>
    </source>
</reference>
<accession>A0A6A4TW91</accession>
<proteinExistence type="predicted"/>
<evidence type="ECO:0000313" key="2">
    <source>
        <dbReference type="EMBL" id="KAF0046302.1"/>
    </source>
</evidence>
<dbReference type="Proteomes" id="UP000438429">
    <property type="component" value="Unassembled WGS sequence"/>
</dbReference>
<dbReference type="AlphaFoldDB" id="A0A6A4TW91"/>
<evidence type="ECO:0000256" key="1">
    <source>
        <dbReference type="SAM" id="MobiDB-lite"/>
    </source>
</evidence>
<evidence type="ECO:0000313" key="3">
    <source>
        <dbReference type="Proteomes" id="UP000438429"/>
    </source>
</evidence>
<feature type="compositionally biased region" description="Basic and acidic residues" evidence="1">
    <location>
        <begin position="60"/>
        <end position="111"/>
    </location>
</feature>
<name>A0A6A4TW91_SCOMX</name>
<comment type="caution">
    <text evidence="2">The sequence shown here is derived from an EMBL/GenBank/DDBJ whole genome shotgun (WGS) entry which is preliminary data.</text>
</comment>
<sequence length="282" mass="31726">MQRRLVAGFQRDETDAGSSGPDEVHMLFNRVMTSLRIRRTQSLNWKTEISQVPLSSSSGFKEEESLSGSREAEPERSRRGAAEEPERSRRGAGEEPQRSRRGAGEEPERSRRGAGVRTELGGTRGPGPLDVGHGDFSRREKGQNGRERVQRPPEETLRVGDERQKNIGLSGKMLPCFTVSTVRLFDRCVRKTQVPRTYPADAPVKLKENVRVSRCETEGNESSTTHWDVPGDVKENIQHFCYTLHIVGKLRKGLFPRRHLKCKKSGNRIPTVDIVDALLCGR</sequence>
<feature type="region of interest" description="Disordered" evidence="1">
    <location>
        <begin position="50"/>
        <end position="164"/>
    </location>
</feature>
<feature type="region of interest" description="Disordered" evidence="1">
    <location>
        <begin position="1"/>
        <end position="23"/>
    </location>
</feature>
<dbReference type="EMBL" id="VEVO01000002">
    <property type="protein sequence ID" value="KAF0046302.1"/>
    <property type="molecule type" value="Genomic_DNA"/>
</dbReference>
<feature type="compositionally biased region" description="Basic and acidic residues" evidence="1">
    <location>
        <begin position="132"/>
        <end position="164"/>
    </location>
</feature>